<dbReference type="Proteomes" id="UP000824469">
    <property type="component" value="Unassembled WGS sequence"/>
</dbReference>
<protein>
    <submittedName>
        <fullName evidence="1">Uncharacterized protein</fullName>
    </submittedName>
</protein>
<evidence type="ECO:0000313" key="1">
    <source>
        <dbReference type="EMBL" id="KAH9318614.1"/>
    </source>
</evidence>
<comment type="caution">
    <text evidence="1">The sequence shown here is derived from an EMBL/GenBank/DDBJ whole genome shotgun (WGS) entry which is preliminary data.</text>
</comment>
<name>A0AA38GBF8_TAXCH</name>
<keyword evidence="2" id="KW-1185">Reference proteome</keyword>
<evidence type="ECO:0000313" key="2">
    <source>
        <dbReference type="Proteomes" id="UP000824469"/>
    </source>
</evidence>
<dbReference type="EMBL" id="JAHRHJ020000004">
    <property type="protein sequence ID" value="KAH9318614.1"/>
    <property type="molecule type" value="Genomic_DNA"/>
</dbReference>
<proteinExistence type="predicted"/>
<feature type="non-terminal residue" evidence="1">
    <location>
        <position position="63"/>
    </location>
</feature>
<organism evidence="1 2">
    <name type="scientific">Taxus chinensis</name>
    <name type="common">Chinese yew</name>
    <name type="synonym">Taxus wallichiana var. chinensis</name>
    <dbReference type="NCBI Taxonomy" id="29808"/>
    <lineage>
        <taxon>Eukaryota</taxon>
        <taxon>Viridiplantae</taxon>
        <taxon>Streptophyta</taxon>
        <taxon>Embryophyta</taxon>
        <taxon>Tracheophyta</taxon>
        <taxon>Spermatophyta</taxon>
        <taxon>Pinopsida</taxon>
        <taxon>Pinidae</taxon>
        <taxon>Conifers II</taxon>
        <taxon>Cupressales</taxon>
        <taxon>Taxaceae</taxon>
        <taxon>Taxus</taxon>
    </lineage>
</organism>
<reference evidence="1 2" key="1">
    <citation type="journal article" date="2021" name="Nat. Plants">
        <title>The Taxus genome provides insights into paclitaxel biosynthesis.</title>
        <authorList>
            <person name="Xiong X."/>
            <person name="Gou J."/>
            <person name="Liao Q."/>
            <person name="Li Y."/>
            <person name="Zhou Q."/>
            <person name="Bi G."/>
            <person name="Li C."/>
            <person name="Du R."/>
            <person name="Wang X."/>
            <person name="Sun T."/>
            <person name="Guo L."/>
            <person name="Liang H."/>
            <person name="Lu P."/>
            <person name="Wu Y."/>
            <person name="Zhang Z."/>
            <person name="Ro D.K."/>
            <person name="Shang Y."/>
            <person name="Huang S."/>
            <person name="Yan J."/>
        </authorList>
    </citation>
    <scope>NUCLEOTIDE SEQUENCE [LARGE SCALE GENOMIC DNA]</scope>
    <source>
        <strain evidence="1">Ta-2019</strain>
    </source>
</reference>
<gene>
    <name evidence="1" type="ORF">KI387_020383</name>
</gene>
<accession>A0AA38GBF8</accession>
<sequence length="63" mass="7301">MYAHHRSPGHDVKSCKAFKNILLQLYDYDGLFEEDDLMEEDSILSSPITIQPSFPLPIFEINM</sequence>
<dbReference type="AlphaFoldDB" id="A0AA38GBF8"/>